<dbReference type="EMBL" id="CAJRGZ010000016">
    <property type="protein sequence ID" value="CAG5154144.1"/>
    <property type="molecule type" value="Genomic_DNA"/>
</dbReference>
<dbReference type="InterPro" id="IPR004294">
    <property type="entry name" value="Carotenoid_Oase"/>
</dbReference>
<evidence type="ECO:0000313" key="8">
    <source>
        <dbReference type="Proteomes" id="UP000676310"/>
    </source>
</evidence>
<feature type="binding site" evidence="5">
    <location>
        <position position="512"/>
    </location>
    <ligand>
        <name>Fe cation</name>
        <dbReference type="ChEBI" id="CHEBI:24875"/>
        <note>catalytic</note>
    </ligand>
</feature>
<keyword evidence="2 5" id="KW-0479">Metal-binding</keyword>
<protein>
    <recommendedName>
        <fullName evidence="9">Lignostilbene-alpha,beta-dioxygenase isozyme III</fullName>
    </recommendedName>
</protein>
<keyword evidence="8" id="KW-1185">Reference proteome</keyword>
<keyword evidence="4 5" id="KW-0408">Iron</keyword>
<evidence type="ECO:0000256" key="6">
    <source>
        <dbReference type="SAM" id="MobiDB-lite"/>
    </source>
</evidence>
<evidence type="ECO:0000313" key="7">
    <source>
        <dbReference type="EMBL" id="CAG5154144.1"/>
    </source>
</evidence>
<evidence type="ECO:0000256" key="4">
    <source>
        <dbReference type="ARBA" id="ARBA00023004"/>
    </source>
</evidence>
<evidence type="ECO:0000256" key="3">
    <source>
        <dbReference type="ARBA" id="ARBA00023002"/>
    </source>
</evidence>
<feature type="compositionally biased region" description="Acidic residues" evidence="6">
    <location>
        <begin position="632"/>
        <end position="647"/>
    </location>
</feature>
<feature type="region of interest" description="Disordered" evidence="6">
    <location>
        <begin position="594"/>
        <end position="666"/>
    </location>
</feature>
<feature type="binding site" evidence="5">
    <location>
        <position position="190"/>
    </location>
    <ligand>
        <name>Fe cation</name>
        <dbReference type="ChEBI" id="CHEBI:24875"/>
        <note>catalytic</note>
    </ligand>
</feature>
<feature type="binding site" evidence="5">
    <location>
        <position position="244"/>
    </location>
    <ligand>
        <name>Fe cation</name>
        <dbReference type="ChEBI" id="CHEBI:24875"/>
        <note>catalytic</note>
    </ligand>
</feature>
<dbReference type="GO" id="GO:0010436">
    <property type="term" value="F:carotenoid dioxygenase activity"/>
    <property type="evidence" value="ECO:0007669"/>
    <property type="project" value="TreeGrafter"/>
</dbReference>
<evidence type="ECO:0000256" key="5">
    <source>
        <dbReference type="PIRSR" id="PIRSR604294-1"/>
    </source>
</evidence>
<dbReference type="SUPFAM" id="SSF50998">
    <property type="entry name" value="Quinoprotein alcohol dehydrogenase-like"/>
    <property type="match status" value="1"/>
</dbReference>
<organism evidence="7 8">
    <name type="scientific">Alternaria atra</name>
    <dbReference type="NCBI Taxonomy" id="119953"/>
    <lineage>
        <taxon>Eukaryota</taxon>
        <taxon>Fungi</taxon>
        <taxon>Dikarya</taxon>
        <taxon>Ascomycota</taxon>
        <taxon>Pezizomycotina</taxon>
        <taxon>Dothideomycetes</taxon>
        <taxon>Pleosporomycetidae</taxon>
        <taxon>Pleosporales</taxon>
        <taxon>Pleosporineae</taxon>
        <taxon>Pleosporaceae</taxon>
        <taxon>Alternaria</taxon>
        <taxon>Alternaria sect. Ulocladioides</taxon>
    </lineage>
</organism>
<evidence type="ECO:0000256" key="1">
    <source>
        <dbReference type="ARBA" id="ARBA00006787"/>
    </source>
</evidence>
<dbReference type="InterPro" id="IPR011047">
    <property type="entry name" value="Quinoprotein_ADH-like_sf"/>
</dbReference>
<feature type="compositionally biased region" description="Acidic residues" evidence="6">
    <location>
        <begin position="595"/>
        <end position="624"/>
    </location>
</feature>
<dbReference type="Pfam" id="PF03055">
    <property type="entry name" value="RPE65"/>
    <property type="match status" value="1"/>
</dbReference>
<dbReference type="GeneID" id="67015045"/>
<keyword evidence="3" id="KW-0560">Oxidoreductase</keyword>
<dbReference type="PANTHER" id="PTHR10543:SF89">
    <property type="entry name" value="CAROTENOID 9,10(9',10')-CLEAVAGE DIOXYGENASE 1"/>
    <property type="match status" value="1"/>
</dbReference>
<accession>A0A8J2I6U1</accession>
<proteinExistence type="inferred from homology"/>
<dbReference type="RefSeq" id="XP_043167027.1">
    <property type="nucleotide sequence ID" value="XM_043311092.1"/>
</dbReference>
<evidence type="ECO:0000256" key="2">
    <source>
        <dbReference type="ARBA" id="ARBA00022723"/>
    </source>
</evidence>
<dbReference type="GO" id="GO:0016121">
    <property type="term" value="P:carotene catabolic process"/>
    <property type="evidence" value="ECO:0007669"/>
    <property type="project" value="TreeGrafter"/>
</dbReference>
<gene>
    <name evidence="7" type="ORF">ALTATR162_LOCUS3484</name>
</gene>
<reference evidence="7" key="1">
    <citation type="submission" date="2021-05" db="EMBL/GenBank/DDBJ databases">
        <authorList>
            <person name="Stam R."/>
        </authorList>
    </citation>
    <scope>NUCLEOTIDE SEQUENCE</scope>
    <source>
        <strain evidence="7">CS162</strain>
    </source>
</reference>
<dbReference type="Proteomes" id="UP000676310">
    <property type="component" value="Unassembled WGS sequence"/>
</dbReference>
<dbReference type="GO" id="GO:0046872">
    <property type="term" value="F:metal ion binding"/>
    <property type="evidence" value="ECO:0007669"/>
    <property type="project" value="UniProtKB-KW"/>
</dbReference>
<comment type="cofactor">
    <cofactor evidence="5">
        <name>Fe(2+)</name>
        <dbReference type="ChEBI" id="CHEBI:29033"/>
    </cofactor>
    <text evidence="5">Binds 1 Fe(2+) ion per subunit.</text>
</comment>
<dbReference type="AlphaFoldDB" id="A0A8J2I6U1"/>
<comment type="similarity">
    <text evidence="1">Belongs to the carotenoid oxygenase family.</text>
</comment>
<feature type="binding site" evidence="5">
    <location>
        <position position="309"/>
    </location>
    <ligand>
        <name>Fe cation</name>
        <dbReference type="ChEBI" id="CHEBI:24875"/>
        <note>catalytic</note>
    </ligand>
</feature>
<evidence type="ECO:0008006" key="9">
    <source>
        <dbReference type="Google" id="ProtNLM"/>
    </source>
</evidence>
<dbReference type="OrthoDB" id="1069523at2759"/>
<sequence length="666" mass="75125">MAHIFSLAIPAPPAYHEGSQSGDQVKFPDSGFFQGFNKPSRLEADIFELETTGTIPKDINGTFFRIQPDHRFPPLFEEDIHFNGDGSVSAFRFENGHVDFRQRYVHTDRFKAETRARKSLLGRYRNPYTDNEMVKGIIRTASNTNIIFWRGVLLATKEDGPPFAMDPVTLETIGRYDFDGQVQSPTFTAHPKFDPDTGEMVCYGYEAGGNGYDASCDIVVYTIDKYGKKTEECWYKAPFCGMIHDCAITKNYLILPLTPIKVNAERLKKGGNHFAWDPEEDQWYGIVPRRNGKPDDIVWLRADNGFHGHVAGSYEDSSGNIVVDLTIASDNVFYFFPPDSQENTPATLLQRNKLVSDTYRWVFDPKTPTNTRVQPHKLFGINGEFSRIDDRVLTKKYNHFWQCNIDPSKPYDFQKCGPPAGGLFNVLGHYEWESGKKDTFWAGPTCTFQEPVFVPKALSSPSEFVEGEGYIMALLNHLDVLRNDILIFDAQNLSQGPLAVIHLPVKLRLGLHGNFIEQEDIDEWAEKRKNGGDVGPAVPAKEMLPWQKKMAEEEGLGSAVPVPGKGFGNGFNSLNRFGQEKVSNAVAEDNAVNEYYEDSDDEMPDLVEYPYDDELDNDADYGDELEYKENEQAEENASEDEAEDDQADQTQHTHPPADEVETGEDG</sequence>
<dbReference type="PANTHER" id="PTHR10543">
    <property type="entry name" value="BETA-CAROTENE DIOXYGENASE"/>
    <property type="match status" value="1"/>
</dbReference>
<comment type="caution">
    <text evidence="7">The sequence shown here is derived from an EMBL/GenBank/DDBJ whole genome shotgun (WGS) entry which is preliminary data.</text>
</comment>
<name>A0A8J2I6U1_9PLEO</name>